<organism evidence="1 2">
    <name type="scientific">Pseudomonas abietaniphila</name>
    <dbReference type="NCBI Taxonomy" id="89065"/>
    <lineage>
        <taxon>Bacteria</taxon>
        <taxon>Pseudomonadati</taxon>
        <taxon>Pseudomonadota</taxon>
        <taxon>Gammaproteobacteria</taxon>
        <taxon>Pseudomonadales</taxon>
        <taxon>Pseudomonadaceae</taxon>
        <taxon>Pseudomonas</taxon>
    </lineage>
</organism>
<keyword evidence="2" id="KW-1185">Reference proteome</keyword>
<dbReference type="EMBL" id="FNCO01000037">
    <property type="protein sequence ID" value="SDJ52877.1"/>
    <property type="molecule type" value="Genomic_DNA"/>
</dbReference>
<name>A0A1G8UGV0_9PSED</name>
<dbReference type="AlphaFoldDB" id="A0A1G8UGV0"/>
<reference evidence="2" key="1">
    <citation type="submission" date="2016-10" db="EMBL/GenBank/DDBJ databases">
        <authorList>
            <person name="Varghese N."/>
            <person name="Submissions S."/>
        </authorList>
    </citation>
    <scope>NUCLEOTIDE SEQUENCE [LARGE SCALE GENOMIC DNA]</scope>
    <source>
        <strain evidence="2">ATCC 700689</strain>
    </source>
</reference>
<sequence length="88" mass="9670">MVTLNEEPFLPSAALDAAEKALKNLRSCISPTQALHTSIAVEDTVKGLKLSGVITDEQAKRLYLLFETTLEIMLRDLAGKEDGPRQFP</sequence>
<proteinExistence type="predicted"/>
<dbReference type="RefSeq" id="WP_074759374.1">
    <property type="nucleotide sequence ID" value="NZ_FNCO01000037.1"/>
</dbReference>
<evidence type="ECO:0000313" key="2">
    <source>
        <dbReference type="Proteomes" id="UP000182894"/>
    </source>
</evidence>
<evidence type="ECO:0000313" key="1">
    <source>
        <dbReference type="EMBL" id="SDJ52877.1"/>
    </source>
</evidence>
<accession>A0A1G8UGV0</accession>
<gene>
    <name evidence="1" type="ORF">SAMN05216605_1374</name>
</gene>
<protein>
    <submittedName>
        <fullName evidence="1">Uncharacterized protein</fullName>
    </submittedName>
</protein>
<dbReference type="Proteomes" id="UP000182894">
    <property type="component" value="Unassembled WGS sequence"/>
</dbReference>